<organism evidence="4 5">
    <name type="scientific">Sphingobium jiangsuense</name>
    <dbReference type="NCBI Taxonomy" id="870476"/>
    <lineage>
        <taxon>Bacteria</taxon>
        <taxon>Pseudomonadati</taxon>
        <taxon>Pseudomonadota</taxon>
        <taxon>Alphaproteobacteria</taxon>
        <taxon>Sphingomonadales</taxon>
        <taxon>Sphingomonadaceae</taxon>
        <taxon>Sphingobium</taxon>
    </lineage>
</organism>
<dbReference type="PANTHER" id="PTHR43272:SF33">
    <property type="entry name" value="AMP-BINDING DOMAIN-CONTAINING PROTEIN-RELATED"/>
    <property type="match status" value="1"/>
</dbReference>
<dbReference type="GO" id="GO:0005524">
    <property type="term" value="F:ATP binding"/>
    <property type="evidence" value="ECO:0007669"/>
    <property type="project" value="UniProtKB-KW"/>
</dbReference>
<keyword evidence="4" id="KW-0436">Ligase</keyword>
<gene>
    <name evidence="4" type="ORF">GGR43_002325</name>
</gene>
<dbReference type="Gene3D" id="3.40.50.12780">
    <property type="entry name" value="N-terminal domain of ligase-like"/>
    <property type="match status" value="1"/>
</dbReference>
<keyword evidence="5" id="KW-1185">Reference proteome</keyword>
<dbReference type="InterPro" id="IPR042099">
    <property type="entry name" value="ANL_N_sf"/>
</dbReference>
<comment type="caution">
    <text evidence="4">The sequence shown here is derived from an EMBL/GenBank/DDBJ whole genome shotgun (WGS) entry which is preliminary data.</text>
</comment>
<keyword evidence="1" id="KW-0547">Nucleotide-binding</keyword>
<sequence length="601" mass="66311">MRAFEHFPNLVAMFFTRAEQLGDAPFLWRKQDGMWRSQSWTETARQVATLATALRAQGIQPGERVMLVSENRPEFCVADLAIMAAGAVSVPTYTTNTPRDHGHVMQDSGAAAVIVSTARLARALMPAVIASNTVRLVIGIEPLRPIQNENIALFQWDDVMERYEDDGMATPQACAAAVTASRDDLACLIYTSGTGGAPRGVQQHHGAILTNVEGCADIIASDFGWEDEIFLSFLPLSHSYEHSAGQFFPIGMGAQIYYAEGLDKLAANIEEARPTIMVVVPRLFEVLRTRVIKAIEKQGRFPNMLLEQALRIGAMRAAGQKLKPWDKALDLLLERTIRPKVRARFGGRIKALVSGGAPLNPEVGNFFSALGLTLLQGYGQTEAGPVISVTRPKTGLKMDTVGTPLKNVEVRIADDGEILVRGEIVMHGYWRNPAESARALQEGWLHTGDIGEYDEGGRIRITDRKKDLIVNDKGENVSPQRIEGMLTLQEEIAQAMVSGDKRPYLVGLLVPDGEWMASWARARGVPADLATLRDDPAFHAALREAVDRVNAEVTVTERVRQFIVADEPFSIENQMLTPSIKIRRHVIRDTYQPRLDALYKA</sequence>
<dbReference type="Pfam" id="PF23562">
    <property type="entry name" value="AMP-binding_C_3"/>
    <property type="match status" value="1"/>
</dbReference>
<dbReference type="RefSeq" id="WP_188072109.1">
    <property type="nucleotide sequence ID" value="NZ_BSPS01000037.1"/>
</dbReference>
<dbReference type="GO" id="GO:0016020">
    <property type="term" value="C:membrane"/>
    <property type="evidence" value="ECO:0007669"/>
    <property type="project" value="TreeGrafter"/>
</dbReference>
<dbReference type="Pfam" id="PF00501">
    <property type="entry name" value="AMP-binding"/>
    <property type="match status" value="1"/>
</dbReference>
<dbReference type="InterPro" id="IPR000873">
    <property type="entry name" value="AMP-dep_synth/lig_dom"/>
</dbReference>
<dbReference type="GO" id="GO:0004467">
    <property type="term" value="F:long-chain fatty acid-CoA ligase activity"/>
    <property type="evidence" value="ECO:0007669"/>
    <property type="project" value="UniProtKB-EC"/>
</dbReference>
<reference evidence="4 5" key="1">
    <citation type="submission" date="2020-08" db="EMBL/GenBank/DDBJ databases">
        <title>Genomic Encyclopedia of Type Strains, Phase IV (KMG-IV): sequencing the most valuable type-strain genomes for metagenomic binning, comparative biology and taxonomic classification.</title>
        <authorList>
            <person name="Goeker M."/>
        </authorList>
    </citation>
    <scope>NUCLEOTIDE SEQUENCE [LARGE SCALE GENOMIC DNA]</scope>
    <source>
        <strain evidence="4 5">DSM 26189</strain>
    </source>
</reference>
<protein>
    <submittedName>
        <fullName evidence="4">Long-chain acyl-CoA synthetase</fullName>
        <ecNumber evidence="4">6.2.1.3</ecNumber>
    </submittedName>
</protein>
<keyword evidence="2" id="KW-0067">ATP-binding</keyword>
<dbReference type="EC" id="6.2.1.3" evidence="4"/>
<dbReference type="EMBL" id="JACIDT010000007">
    <property type="protein sequence ID" value="MBB3926605.1"/>
    <property type="molecule type" value="Genomic_DNA"/>
</dbReference>
<dbReference type="SUPFAM" id="SSF56801">
    <property type="entry name" value="Acetyl-CoA synthetase-like"/>
    <property type="match status" value="1"/>
</dbReference>
<evidence type="ECO:0000313" key="4">
    <source>
        <dbReference type="EMBL" id="MBB3926605.1"/>
    </source>
</evidence>
<proteinExistence type="predicted"/>
<evidence type="ECO:0000259" key="3">
    <source>
        <dbReference type="Pfam" id="PF00501"/>
    </source>
</evidence>
<evidence type="ECO:0000256" key="1">
    <source>
        <dbReference type="ARBA" id="ARBA00022741"/>
    </source>
</evidence>
<feature type="domain" description="AMP-dependent synthetase/ligase" evidence="3">
    <location>
        <begin position="14"/>
        <end position="430"/>
    </location>
</feature>
<dbReference type="PANTHER" id="PTHR43272">
    <property type="entry name" value="LONG-CHAIN-FATTY-ACID--COA LIGASE"/>
    <property type="match status" value="1"/>
</dbReference>
<dbReference type="CDD" id="cd05907">
    <property type="entry name" value="VL_LC_FACS_like"/>
    <property type="match status" value="1"/>
</dbReference>
<evidence type="ECO:0000313" key="5">
    <source>
        <dbReference type="Proteomes" id="UP000571950"/>
    </source>
</evidence>
<evidence type="ECO:0000256" key="2">
    <source>
        <dbReference type="ARBA" id="ARBA00022840"/>
    </source>
</evidence>
<dbReference type="Proteomes" id="UP000571950">
    <property type="component" value="Unassembled WGS sequence"/>
</dbReference>
<accession>A0A7W6BML0</accession>
<name>A0A7W6BML0_9SPHN</name>
<dbReference type="AlphaFoldDB" id="A0A7W6BML0"/>